<proteinExistence type="predicted"/>
<dbReference type="Proteomes" id="UP000245802">
    <property type="component" value="Chromosome"/>
</dbReference>
<protein>
    <recommendedName>
        <fullName evidence="3">HEAT repeat domain-containing protein</fullName>
    </recommendedName>
</protein>
<dbReference type="EMBL" id="CP025958">
    <property type="protein sequence ID" value="AWM36719.1"/>
    <property type="molecule type" value="Genomic_DNA"/>
</dbReference>
<evidence type="ECO:0000313" key="2">
    <source>
        <dbReference type="Proteomes" id="UP000245802"/>
    </source>
</evidence>
<organism evidence="1 2">
    <name type="scientific">Gemmata obscuriglobus</name>
    <dbReference type="NCBI Taxonomy" id="114"/>
    <lineage>
        <taxon>Bacteria</taxon>
        <taxon>Pseudomonadati</taxon>
        <taxon>Planctomycetota</taxon>
        <taxon>Planctomycetia</taxon>
        <taxon>Gemmatales</taxon>
        <taxon>Gemmataceae</taxon>
        <taxon>Gemmata</taxon>
    </lineage>
</organism>
<dbReference type="AlphaFoldDB" id="A0A2Z3GQX2"/>
<sequence length="138" mass="14774">MVAVPLLKERLTAPPPPPEQIKRWIAELGDERFAVREAATRTLAHQGAAIEPSLRAALRAAPPAEAATRLTDLLRELGPRSAHNLGAVRGVEVLELMGTPAALTLLRELAEAPADTLLGQEARAACRRLAEVGRTPFP</sequence>
<evidence type="ECO:0008006" key="3">
    <source>
        <dbReference type="Google" id="ProtNLM"/>
    </source>
</evidence>
<reference evidence="1 2" key="1">
    <citation type="submission" date="2018-01" db="EMBL/GenBank/DDBJ databases">
        <title>G. obscuriglobus.</title>
        <authorList>
            <person name="Franke J."/>
            <person name="Blomberg W."/>
            <person name="Selmecki A."/>
        </authorList>
    </citation>
    <scope>NUCLEOTIDE SEQUENCE [LARGE SCALE GENOMIC DNA]</scope>
    <source>
        <strain evidence="1 2">DSM 5831</strain>
    </source>
</reference>
<keyword evidence="2" id="KW-1185">Reference proteome</keyword>
<dbReference type="KEGG" id="gog:C1280_06580"/>
<evidence type="ECO:0000313" key="1">
    <source>
        <dbReference type="EMBL" id="AWM36719.1"/>
    </source>
</evidence>
<name>A0A2Z3GQX2_9BACT</name>
<accession>A0A2Z3GQX2</accession>
<gene>
    <name evidence="1" type="ORF">C1280_06580</name>
</gene>